<feature type="domain" description="Histidine kinase" evidence="9">
    <location>
        <begin position="649"/>
        <end position="862"/>
    </location>
</feature>
<dbReference type="RefSeq" id="WP_136349035.1">
    <property type="nucleotide sequence ID" value="NZ_SSOC01000005.1"/>
</dbReference>
<dbReference type="InterPro" id="IPR035965">
    <property type="entry name" value="PAS-like_dom_sf"/>
</dbReference>
<evidence type="ECO:0000313" key="13">
    <source>
        <dbReference type="EMBL" id="THF63874.1"/>
    </source>
</evidence>
<dbReference type="Proteomes" id="UP000308430">
    <property type="component" value="Unassembled WGS sequence"/>
</dbReference>
<evidence type="ECO:0000256" key="7">
    <source>
        <dbReference type="SAM" id="Coils"/>
    </source>
</evidence>
<keyword evidence="4" id="KW-0597">Phosphoprotein</keyword>
<dbReference type="Gene3D" id="3.30.565.10">
    <property type="entry name" value="Histidine kinase-like ATPase, C-terminal domain"/>
    <property type="match status" value="1"/>
</dbReference>
<evidence type="ECO:0000256" key="3">
    <source>
        <dbReference type="ARBA" id="ARBA00012438"/>
    </source>
</evidence>
<feature type="domain" description="PAC" evidence="11">
    <location>
        <begin position="318"/>
        <end position="370"/>
    </location>
</feature>
<keyword evidence="5" id="KW-0808">Transferase</keyword>
<dbReference type="FunFam" id="1.10.287.130:FF:000070">
    <property type="entry name" value="Histidine kinase sensor protein"/>
    <property type="match status" value="1"/>
</dbReference>
<evidence type="ECO:0000313" key="14">
    <source>
        <dbReference type="Proteomes" id="UP000308430"/>
    </source>
</evidence>
<comment type="caution">
    <text evidence="13">The sequence shown here is derived from an EMBL/GenBank/DDBJ whole genome shotgun (WGS) entry which is preliminary data.</text>
</comment>
<dbReference type="NCBIfam" id="TIGR00229">
    <property type="entry name" value="sensory_box"/>
    <property type="match status" value="3"/>
</dbReference>
<dbReference type="SMART" id="SM00387">
    <property type="entry name" value="HATPase_c"/>
    <property type="match status" value="1"/>
</dbReference>
<dbReference type="InterPro" id="IPR052162">
    <property type="entry name" value="Sensor_kinase/Photoreceptor"/>
</dbReference>
<dbReference type="Pfam" id="PF00512">
    <property type="entry name" value="HisKA"/>
    <property type="match status" value="1"/>
</dbReference>
<dbReference type="Pfam" id="PF13426">
    <property type="entry name" value="PAS_9"/>
    <property type="match status" value="1"/>
</dbReference>
<dbReference type="CDD" id="cd00130">
    <property type="entry name" value="PAS"/>
    <property type="match status" value="3"/>
</dbReference>
<feature type="domain" description="PAS" evidence="10">
    <location>
        <begin position="371"/>
        <end position="440"/>
    </location>
</feature>
<dbReference type="Gene3D" id="3.30.450.20">
    <property type="entry name" value="PAS domain"/>
    <property type="match status" value="3"/>
</dbReference>
<dbReference type="InterPro" id="IPR005467">
    <property type="entry name" value="His_kinase_dom"/>
</dbReference>
<dbReference type="OrthoDB" id="8552871at2"/>
<dbReference type="SMART" id="SM00086">
    <property type="entry name" value="PAC"/>
    <property type="match status" value="3"/>
</dbReference>
<dbReference type="PRINTS" id="PR00344">
    <property type="entry name" value="BCTRLSENSOR"/>
</dbReference>
<dbReference type="InterPro" id="IPR036890">
    <property type="entry name" value="HATPase_C_sf"/>
</dbReference>
<dbReference type="Pfam" id="PF02518">
    <property type="entry name" value="HATPase_c"/>
    <property type="match status" value="1"/>
</dbReference>
<feature type="transmembrane region" description="Helical" evidence="8">
    <location>
        <begin position="176"/>
        <end position="198"/>
    </location>
</feature>
<feature type="domain" description="PAC" evidence="11">
    <location>
        <begin position="568"/>
        <end position="620"/>
    </location>
</feature>
<feature type="domain" description="PAC" evidence="11">
    <location>
        <begin position="444"/>
        <end position="494"/>
    </location>
</feature>
<feature type="coiled-coil region" evidence="7">
    <location>
        <begin position="611"/>
        <end position="642"/>
    </location>
</feature>
<protein>
    <recommendedName>
        <fullName evidence="3">histidine kinase</fullName>
        <ecNumber evidence="3">2.7.13.3</ecNumber>
    </recommendedName>
</protein>
<accession>A0A4S4AVL4</accession>
<evidence type="ECO:0000256" key="8">
    <source>
        <dbReference type="SAM" id="Phobius"/>
    </source>
</evidence>
<keyword evidence="8" id="KW-0812">Transmembrane</keyword>
<dbReference type="PROSITE" id="PS50885">
    <property type="entry name" value="HAMP"/>
    <property type="match status" value="1"/>
</dbReference>
<gene>
    <name evidence="13" type="ORF">E6C76_14945</name>
</gene>
<dbReference type="FunFam" id="3.30.450.20:FF:000099">
    <property type="entry name" value="Sensory box sensor histidine kinase"/>
    <property type="match status" value="1"/>
</dbReference>
<dbReference type="Gene3D" id="1.10.287.130">
    <property type="match status" value="1"/>
</dbReference>
<dbReference type="InterPro" id="IPR003660">
    <property type="entry name" value="HAMP_dom"/>
</dbReference>
<keyword evidence="8" id="KW-1133">Transmembrane helix</keyword>
<evidence type="ECO:0000256" key="6">
    <source>
        <dbReference type="ARBA" id="ARBA00022777"/>
    </source>
</evidence>
<dbReference type="InterPro" id="IPR036097">
    <property type="entry name" value="HisK_dim/P_sf"/>
</dbReference>
<dbReference type="InterPro" id="IPR003661">
    <property type="entry name" value="HisK_dim/P_dom"/>
</dbReference>
<evidence type="ECO:0000256" key="2">
    <source>
        <dbReference type="ARBA" id="ARBA00004429"/>
    </source>
</evidence>
<keyword evidence="6" id="KW-0418">Kinase</keyword>
<dbReference type="InterPro" id="IPR004358">
    <property type="entry name" value="Sig_transdc_His_kin-like_C"/>
</dbReference>
<dbReference type="PROSITE" id="PS50112">
    <property type="entry name" value="PAS"/>
    <property type="match status" value="1"/>
</dbReference>
<keyword evidence="7" id="KW-0175">Coiled coil</keyword>
<dbReference type="SUPFAM" id="SSF55785">
    <property type="entry name" value="PYP-like sensor domain (PAS domain)"/>
    <property type="match status" value="3"/>
</dbReference>
<dbReference type="SMART" id="SM00091">
    <property type="entry name" value="PAS"/>
    <property type="match status" value="3"/>
</dbReference>
<dbReference type="GO" id="GO:0000155">
    <property type="term" value="F:phosphorelay sensor kinase activity"/>
    <property type="evidence" value="ECO:0007669"/>
    <property type="project" value="InterPro"/>
</dbReference>
<dbReference type="FunFam" id="3.30.565.10:FF:000006">
    <property type="entry name" value="Sensor histidine kinase WalK"/>
    <property type="match status" value="1"/>
</dbReference>
<dbReference type="Pfam" id="PF08447">
    <property type="entry name" value="PAS_3"/>
    <property type="match status" value="2"/>
</dbReference>
<dbReference type="SMART" id="SM00388">
    <property type="entry name" value="HisKA"/>
    <property type="match status" value="1"/>
</dbReference>
<proteinExistence type="predicted"/>
<dbReference type="EC" id="2.7.13.3" evidence="3"/>
<dbReference type="InterPro" id="IPR001610">
    <property type="entry name" value="PAC"/>
</dbReference>
<dbReference type="CDD" id="cd00082">
    <property type="entry name" value="HisKA"/>
    <property type="match status" value="1"/>
</dbReference>
<dbReference type="InterPro" id="IPR003594">
    <property type="entry name" value="HATPase_dom"/>
</dbReference>
<comment type="subcellular location">
    <subcellularLocation>
        <location evidence="2">Cell inner membrane</location>
        <topology evidence="2">Multi-pass membrane protein</topology>
    </subcellularLocation>
</comment>
<evidence type="ECO:0000256" key="4">
    <source>
        <dbReference type="ARBA" id="ARBA00022553"/>
    </source>
</evidence>
<evidence type="ECO:0000256" key="1">
    <source>
        <dbReference type="ARBA" id="ARBA00000085"/>
    </source>
</evidence>
<dbReference type="PANTHER" id="PTHR43304:SF1">
    <property type="entry name" value="PAC DOMAIN-CONTAINING PROTEIN"/>
    <property type="match status" value="1"/>
</dbReference>
<dbReference type="AlphaFoldDB" id="A0A4S4AVL4"/>
<feature type="transmembrane region" description="Helical" evidence="8">
    <location>
        <begin position="12"/>
        <end position="34"/>
    </location>
</feature>
<organism evidence="13 14">
    <name type="scientific">Pseudothauera nasutitermitis</name>
    <dbReference type="NCBI Taxonomy" id="2565930"/>
    <lineage>
        <taxon>Bacteria</taxon>
        <taxon>Pseudomonadati</taxon>
        <taxon>Pseudomonadota</taxon>
        <taxon>Betaproteobacteria</taxon>
        <taxon>Rhodocyclales</taxon>
        <taxon>Zoogloeaceae</taxon>
        <taxon>Pseudothauera</taxon>
    </lineage>
</organism>
<dbReference type="InterPro" id="IPR000700">
    <property type="entry name" value="PAS-assoc_C"/>
</dbReference>
<evidence type="ECO:0000259" key="12">
    <source>
        <dbReference type="PROSITE" id="PS50885"/>
    </source>
</evidence>
<evidence type="ECO:0000256" key="5">
    <source>
        <dbReference type="ARBA" id="ARBA00022679"/>
    </source>
</evidence>
<feature type="domain" description="HAMP" evidence="12">
    <location>
        <begin position="196"/>
        <end position="247"/>
    </location>
</feature>
<evidence type="ECO:0000259" key="9">
    <source>
        <dbReference type="PROSITE" id="PS50109"/>
    </source>
</evidence>
<dbReference type="PROSITE" id="PS50113">
    <property type="entry name" value="PAC"/>
    <property type="match status" value="3"/>
</dbReference>
<dbReference type="SUPFAM" id="SSF47384">
    <property type="entry name" value="Homodimeric domain of signal transducing histidine kinase"/>
    <property type="match status" value="1"/>
</dbReference>
<reference evidence="13 14" key="1">
    <citation type="submission" date="2019-04" db="EMBL/GenBank/DDBJ databases">
        <title>Azoarcus nasutitermitis sp. nov. isolated from termite nest.</title>
        <authorList>
            <person name="Lin S.-Y."/>
            <person name="Hameed A."/>
            <person name="Hsu Y.-H."/>
            <person name="Young C.-C."/>
        </authorList>
    </citation>
    <scope>NUCLEOTIDE SEQUENCE [LARGE SCALE GENOMIC DNA]</scope>
    <source>
        <strain evidence="13 14">CC-YHH838</strain>
    </source>
</reference>
<dbReference type="PANTHER" id="PTHR43304">
    <property type="entry name" value="PHYTOCHROME-LIKE PROTEIN CPH1"/>
    <property type="match status" value="1"/>
</dbReference>
<dbReference type="PROSITE" id="PS50109">
    <property type="entry name" value="HIS_KIN"/>
    <property type="match status" value="1"/>
</dbReference>
<evidence type="ECO:0000259" key="10">
    <source>
        <dbReference type="PROSITE" id="PS50112"/>
    </source>
</evidence>
<dbReference type="SUPFAM" id="SSF55874">
    <property type="entry name" value="ATPase domain of HSP90 chaperone/DNA topoisomerase II/histidine kinase"/>
    <property type="match status" value="1"/>
</dbReference>
<name>A0A4S4AVL4_9RHOO</name>
<dbReference type="InterPro" id="IPR000014">
    <property type="entry name" value="PAS"/>
</dbReference>
<evidence type="ECO:0000259" key="11">
    <source>
        <dbReference type="PROSITE" id="PS50113"/>
    </source>
</evidence>
<dbReference type="EMBL" id="SSOC01000005">
    <property type="protein sequence ID" value="THF63874.1"/>
    <property type="molecule type" value="Genomic_DNA"/>
</dbReference>
<keyword evidence="14" id="KW-1185">Reference proteome</keyword>
<keyword evidence="8" id="KW-0472">Membrane</keyword>
<comment type="catalytic activity">
    <reaction evidence="1">
        <text>ATP + protein L-histidine = ADP + protein N-phospho-L-histidine.</text>
        <dbReference type="EC" id="2.7.13.3"/>
    </reaction>
</comment>
<sequence length="862" mass="96090">MKRGLSLRQLMLGFVALFWLLVAGAQFTFIMYTYTTEVLSEIRLVVRHAGDNLAANLEAGLQDGDERHARQMVVQMHTLPHLRYAAYLDEREVVRFASVEEMVGAPLAGDLQPPASLLGEARRRLAGQIVDDAERDMLWAAFPVRLGSEGRSGLVVLAADTAVIQREALRRALRQTLVVLGPILLLSLGIGVLVKVLLTDRIEQLLAYTRSLLEGQDLPPPISGQDELGQLGERLAGLTRSLVESRDFHVHLLDGMPNPIWRAAADGQRDYVNRAWLRFTGRQLDQELGDGWTVGLHPQDAGPYMLAWRAAFAARQPFAAEYRLRSADGVYRWMADHAEPIYGGAQEFIGYIGSCFDLQQQKDAAARIAANEARFRGLVERSLVGVYVIQGGRLTYANPCLTEWFGYAPGEIEGVGVESLVEPDDLMLVREMLRQRMEGAVVHLNYTFRARRRDGSAFPVEVFGSRIELDGRPAVIGTMLDVTERERAQAALAAAAEVVEASPTVLFRWAPEDGQPVRYVSENVSRWGYRAADMMAEGFRFTDLVHAEDRVRIGEEVAAHLAEGRHEFVQEYRLCKADGEYIWVEDLVSVHCAADGTVAHFAGLITDISERHAAQEALQQLNTELEERVARRTEELAALNKELETFAYSVSHDLKAPLRGIDGYSHLLLEDYGARLDEEGRLFIANIRNGVAQMGRLIDDLLAYSRIERRSLQFVDIPLPEMVRGILAERAAELEGGATRVEVDVPDLVVRADPDGLAQALRNLIDNAFKYSRAAEHPVVRIGAAAEERAHHIWVQDNGIGFDMKFHERIFEIFQRLQRAEDYAGTGVGLAIVRRALTRMGGRVWAESAPGEGATFHLELPR</sequence>
<dbReference type="InterPro" id="IPR013655">
    <property type="entry name" value="PAS_fold_3"/>
</dbReference>
<dbReference type="GO" id="GO:0005886">
    <property type="term" value="C:plasma membrane"/>
    <property type="evidence" value="ECO:0007669"/>
    <property type="project" value="UniProtKB-SubCell"/>
</dbReference>